<keyword evidence="2" id="KW-1133">Transmembrane helix</keyword>
<evidence type="ECO:0008006" key="5">
    <source>
        <dbReference type="Google" id="ProtNLM"/>
    </source>
</evidence>
<dbReference type="PANTHER" id="PTHR43157:SF26">
    <property type="entry name" value="RETINOL DEHYDROGENASE-LIKE"/>
    <property type="match status" value="1"/>
</dbReference>
<dbReference type="OrthoDB" id="191139at2759"/>
<dbReference type="RefSeq" id="XP_030850231.1">
    <property type="nucleotide sequence ID" value="XM_030994371.1"/>
</dbReference>
<dbReference type="FunFam" id="3.40.50.720:FF:000084">
    <property type="entry name" value="Short-chain dehydrogenase reductase"/>
    <property type="match status" value="1"/>
</dbReference>
<keyword evidence="2" id="KW-0812">Transmembrane</keyword>
<keyword evidence="2" id="KW-0472">Membrane</keyword>
<reference evidence="4" key="1">
    <citation type="submission" date="2015-02" db="EMBL/GenBank/DDBJ databases">
        <title>Genome sequencing for Strongylocentrotus purpuratus.</title>
        <authorList>
            <person name="Murali S."/>
            <person name="Liu Y."/>
            <person name="Vee V."/>
            <person name="English A."/>
            <person name="Wang M."/>
            <person name="Skinner E."/>
            <person name="Han Y."/>
            <person name="Muzny D.M."/>
            <person name="Worley K.C."/>
            <person name="Gibbs R.A."/>
        </authorList>
    </citation>
    <scope>NUCLEOTIDE SEQUENCE</scope>
</reference>
<dbReference type="InParanoid" id="A0A7M7T315"/>
<dbReference type="InterPro" id="IPR002347">
    <property type="entry name" value="SDR_fam"/>
</dbReference>
<dbReference type="Gene3D" id="3.40.50.720">
    <property type="entry name" value="NAD(P)-binding Rossmann-like Domain"/>
    <property type="match status" value="2"/>
</dbReference>
<reference evidence="3" key="2">
    <citation type="submission" date="2021-01" db="UniProtKB">
        <authorList>
            <consortium name="EnsemblMetazoa"/>
        </authorList>
    </citation>
    <scope>IDENTIFICATION</scope>
</reference>
<dbReference type="InterPro" id="IPR036291">
    <property type="entry name" value="NAD(P)-bd_dom_sf"/>
</dbReference>
<feature type="transmembrane region" description="Helical" evidence="2">
    <location>
        <begin position="29"/>
        <end position="47"/>
    </location>
</feature>
<dbReference type="CDD" id="cd05327">
    <property type="entry name" value="retinol-DH_like_SDR_c_like"/>
    <property type="match status" value="2"/>
</dbReference>
<dbReference type="KEGG" id="spu:752402"/>
<accession>A0A7M7T315</accession>
<evidence type="ECO:0000313" key="4">
    <source>
        <dbReference type="Proteomes" id="UP000007110"/>
    </source>
</evidence>
<dbReference type="EnsemblMetazoa" id="XM_030994371">
    <property type="protein sequence ID" value="XP_030850231"/>
    <property type="gene ID" value="LOC752402"/>
</dbReference>
<dbReference type="AlphaFoldDB" id="A0A7M7T315"/>
<keyword evidence="4" id="KW-1185">Reference proteome</keyword>
<sequence>RCGRTRESCRQAISRLVSRRYYARESRCWYRWLLAASYGVYCVWFYGGTRRVKSRVSLKGKTVIITGANAGIGRETAVDLASRGARVIMGCRNPLKAQAALAEVRKRSNNNDVIFKQVDVSDLKSVRNFAEEILREEERLDILINNAGIGWTKYSMTPEGFDMVMGTNHVGHFVLTMTLIDLIKNSAPSRIINVSSLAHQFAEKVDYANKSGEGVSEYDFYNRSKLANILFAKELARRLEGTGVTAYSLHPGAVYSSLWGTMRESSGNKFLHYLFLPFLMFFFLGEKDGAQTTIYCAIDESITHLSGGYFANCSLAKESKLAKDEQMAKQLWDVSCEATGINPNVLPARSGITYTTSLQECIIGNLPGIIEPQSQTAAMEVAKDVVEHGKVVLRQSLDWFHAAPVPVQVAIGTAGFLTASYGLYCVWFYGGTRRVKSRVSLKGKTVIITGANAGIGRETAVDLASRGARVIMGCRNPSKAQAALAEVRKRSNNNDVIFKQVDVSDLKSVKDFAEEILREEERLDILINNAGIGGTKYSKTPEGFDMVMGTNHVGHFVLTMTLIDLIKKSAPSRIINVSSIAHGFINKVDYANKSGKGITGFDFYSRSKLANVHFAKELARRLEGTGVTAYSLHPGAIYSSIWGTSWESSGTKFLYYLFLPILTFFMLSEKDGAQTTIYCAVDESITHLSGGYFANCSLAKESKLAKDEQMAKKLWDVSCEATGINPKVLPA</sequence>
<dbReference type="PANTHER" id="PTHR43157">
    <property type="entry name" value="PHOSPHATIDYLINOSITOL-GLYCAN BIOSYNTHESIS CLASS F PROTEIN-RELATED"/>
    <property type="match status" value="1"/>
</dbReference>
<dbReference type="PRINTS" id="PR00080">
    <property type="entry name" value="SDRFAMILY"/>
</dbReference>
<evidence type="ECO:0000256" key="2">
    <source>
        <dbReference type="SAM" id="Phobius"/>
    </source>
</evidence>
<dbReference type="Proteomes" id="UP000007110">
    <property type="component" value="Unassembled WGS sequence"/>
</dbReference>
<organism evidence="3 4">
    <name type="scientific">Strongylocentrotus purpuratus</name>
    <name type="common">Purple sea urchin</name>
    <dbReference type="NCBI Taxonomy" id="7668"/>
    <lineage>
        <taxon>Eukaryota</taxon>
        <taxon>Metazoa</taxon>
        <taxon>Echinodermata</taxon>
        <taxon>Eleutherozoa</taxon>
        <taxon>Echinozoa</taxon>
        <taxon>Echinoidea</taxon>
        <taxon>Euechinoidea</taxon>
        <taxon>Echinacea</taxon>
        <taxon>Camarodonta</taxon>
        <taxon>Echinidea</taxon>
        <taxon>Strongylocentrotidae</taxon>
        <taxon>Strongylocentrotus</taxon>
    </lineage>
</organism>
<proteinExistence type="predicted"/>
<dbReference type="Pfam" id="PF00106">
    <property type="entry name" value="adh_short"/>
    <property type="match status" value="2"/>
</dbReference>
<evidence type="ECO:0000256" key="1">
    <source>
        <dbReference type="ARBA" id="ARBA00023002"/>
    </source>
</evidence>
<dbReference type="SUPFAM" id="SSF51735">
    <property type="entry name" value="NAD(P)-binding Rossmann-fold domains"/>
    <property type="match status" value="2"/>
</dbReference>
<name>A0A7M7T315_STRPU</name>
<dbReference type="OMA" id="NCKRITK"/>
<dbReference type="GeneID" id="752402"/>
<protein>
    <recommendedName>
        <fullName evidence="5">Dehydrogenase</fullName>
    </recommendedName>
</protein>
<keyword evidence="1" id="KW-0560">Oxidoreductase</keyword>
<dbReference type="PRINTS" id="PR00081">
    <property type="entry name" value="GDHRDH"/>
</dbReference>
<evidence type="ECO:0000313" key="3">
    <source>
        <dbReference type="EnsemblMetazoa" id="XP_030850231"/>
    </source>
</evidence>
<dbReference type="GO" id="GO:0016491">
    <property type="term" value="F:oxidoreductase activity"/>
    <property type="evidence" value="ECO:0007669"/>
    <property type="project" value="UniProtKB-KW"/>
</dbReference>